<dbReference type="Pfam" id="PF13181">
    <property type="entry name" value="TPR_8"/>
    <property type="match status" value="1"/>
</dbReference>
<dbReference type="SMART" id="SM00671">
    <property type="entry name" value="SEL1"/>
    <property type="match status" value="5"/>
</dbReference>
<protein>
    <submittedName>
        <fullName evidence="2">Sel1 repeat family protein</fullName>
    </submittedName>
</protein>
<accession>A0ABS6TW07</accession>
<dbReference type="InterPro" id="IPR011990">
    <property type="entry name" value="TPR-like_helical_dom_sf"/>
</dbReference>
<proteinExistence type="predicted"/>
<dbReference type="InterPro" id="IPR019734">
    <property type="entry name" value="TPR_rpt"/>
</dbReference>
<evidence type="ECO:0000313" key="2">
    <source>
        <dbReference type="EMBL" id="MBV7672276.1"/>
    </source>
</evidence>
<comment type="caution">
    <text evidence="2">The sequence shown here is derived from an EMBL/GenBank/DDBJ whole genome shotgun (WGS) entry which is preliminary data.</text>
</comment>
<dbReference type="EMBL" id="JAHUVW010000001">
    <property type="protein sequence ID" value="MBV7672276.1"/>
    <property type="molecule type" value="Genomic_DNA"/>
</dbReference>
<keyword evidence="3" id="KW-1185">Reference proteome</keyword>
<name>A0ABS6TW07_STRHA</name>
<organism evidence="2 3">
    <name type="scientific">Streptomyces halstedii</name>
    <dbReference type="NCBI Taxonomy" id="1944"/>
    <lineage>
        <taxon>Bacteria</taxon>
        <taxon>Bacillati</taxon>
        <taxon>Actinomycetota</taxon>
        <taxon>Actinomycetes</taxon>
        <taxon>Kitasatosporales</taxon>
        <taxon>Streptomycetaceae</taxon>
        <taxon>Streptomyces</taxon>
    </lineage>
</organism>
<dbReference type="InterPro" id="IPR050767">
    <property type="entry name" value="Sel1_AlgK"/>
</dbReference>
<evidence type="ECO:0000256" key="1">
    <source>
        <dbReference type="SAM" id="MobiDB-lite"/>
    </source>
</evidence>
<dbReference type="InterPro" id="IPR006597">
    <property type="entry name" value="Sel1-like"/>
</dbReference>
<feature type="region of interest" description="Disordered" evidence="1">
    <location>
        <begin position="1"/>
        <end position="44"/>
    </location>
</feature>
<gene>
    <name evidence="2" type="ORF">STHAL_22775</name>
</gene>
<feature type="compositionally biased region" description="Low complexity" evidence="1">
    <location>
        <begin position="29"/>
        <end position="41"/>
    </location>
</feature>
<sequence>MTTPNGATGRTDAEYGAGTCHPQDKGSMRATARGRTGATTEGKGHDMQGWPIYLGLLLVISLWAGRQWLERRQVRQLIGEVTAEPPVPTPDRPEPVLRAAASRGEARAMLELGDLGLLGRDAPQALSWWTKALEAGDDLAAYRLADLHQILGDTEKASLHFRRAVEAGVPGAANDYAMFLIGQGDGAGHGQLLRAAEEGDALAMYNLAHLAAERGDLTESERWSRASAEAGHPGGAFSLGLLTHERGDLEVAETWYRRAAGAQHSDAMFNLGNLLRERGDLDGAKHWYGRAAAAGVAEAAENLVRLHRTSG</sequence>
<reference evidence="2 3" key="1">
    <citation type="submission" date="2021-07" db="EMBL/GenBank/DDBJ databases">
        <title>Sequencing Streptomyces halstedii LGO-A4 genome an citrus endophytic actinomycete.</title>
        <authorList>
            <person name="Samborskyy M."/>
            <person name="Scott N."/>
            <person name="Deglau R."/>
            <person name="Dickens S."/>
            <person name="Oliveira L.G."/>
        </authorList>
    </citation>
    <scope>NUCLEOTIDE SEQUENCE [LARGE SCALE GENOMIC DNA]</scope>
    <source>
        <strain evidence="2 3">LGO-A4</strain>
    </source>
</reference>
<dbReference type="PANTHER" id="PTHR11102:SF160">
    <property type="entry name" value="ERAD-ASSOCIATED E3 UBIQUITIN-PROTEIN LIGASE COMPONENT HRD3"/>
    <property type="match status" value="1"/>
</dbReference>
<dbReference type="Gene3D" id="1.25.40.10">
    <property type="entry name" value="Tetratricopeptide repeat domain"/>
    <property type="match status" value="2"/>
</dbReference>
<dbReference type="PANTHER" id="PTHR11102">
    <property type="entry name" value="SEL-1-LIKE PROTEIN"/>
    <property type="match status" value="1"/>
</dbReference>
<dbReference type="Proteomes" id="UP000735541">
    <property type="component" value="Unassembled WGS sequence"/>
</dbReference>
<evidence type="ECO:0000313" key="3">
    <source>
        <dbReference type="Proteomes" id="UP000735541"/>
    </source>
</evidence>
<dbReference type="SUPFAM" id="SSF81901">
    <property type="entry name" value="HCP-like"/>
    <property type="match status" value="2"/>
</dbReference>
<dbReference type="RefSeq" id="WP_228871101.1">
    <property type="nucleotide sequence ID" value="NZ_JAHUVW010000001.1"/>
</dbReference>